<evidence type="ECO:0000256" key="1">
    <source>
        <dbReference type="ARBA" id="ARBA00001933"/>
    </source>
</evidence>
<comment type="pathway">
    <text evidence="5 8">Amino-acid biosynthesis; L-lysine biosynthesis via DAP pathway; L-lysine from DL-2,6-diaminopimelate: step 1/1.</text>
</comment>
<comment type="similarity">
    <text evidence="5">Belongs to the Orn/Lys/Arg decarboxylase class-II family. LysA subfamily.</text>
</comment>
<comment type="cofactor">
    <cofactor evidence="1 5 7 8">
        <name>pyridoxal 5'-phosphate</name>
        <dbReference type="ChEBI" id="CHEBI:597326"/>
    </cofactor>
</comment>
<keyword evidence="2 5" id="KW-0210">Decarboxylase</keyword>
<dbReference type="InterPro" id="IPR029066">
    <property type="entry name" value="PLP-binding_barrel"/>
</dbReference>
<dbReference type="HAMAP" id="MF_02120">
    <property type="entry name" value="LysA"/>
    <property type="match status" value="1"/>
</dbReference>
<dbReference type="Gene3D" id="2.40.37.10">
    <property type="entry name" value="Lyase, Ornithine Decarboxylase, Chain A, domain 1"/>
    <property type="match status" value="1"/>
</dbReference>
<dbReference type="PANTHER" id="PTHR43727:SF2">
    <property type="entry name" value="GROUP IV DECARBOXYLASE"/>
    <property type="match status" value="1"/>
</dbReference>
<dbReference type="GO" id="GO:0009089">
    <property type="term" value="P:lysine biosynthetic process via diaminopimelate"/>
    <property type="evidence" value="ECO:0007669"/>
    <property type="project" value="UniProtKB-UniRule"/>
</dbReference>
<feature type="domain" description="Orn/DAP/Arg decarboxylase 2 C-terminal" evidence="9">
    <location>
        <begin position="29"/>
        <end position="373"/>
    </location>
</feature>
<evidence type="ECO:0000256" key="2">
    <source>
        <dbReference type="ARBA" id="ARBA00022793"/>
    </source>
</evidence>
<dbReference type="Gene3D" id="3.20.20.10">
    <property type="entry name" value="Alanine racemase"/>
    <property type="match status" value="1"/>
</dbReference>
<feature type="binding site" evidence="5">
    <location>
        <position position="347"/>
    </location>
    <ligand>
        <name>substrate</name>
    </ligand>
</feature>
<dbReference type="CDD" id="cd06828">
    <property type="entry name" value="PLPDE_III_DapDC"/>
    <property type="match status" value="1"/>
</dbReference>
<keyword evidence="5 8" id="KW-0457">Lysine biosynthesis</keyword>
<dbReference type="PROSITE" id="PS00878">
    <property type="entry name" value="ODR_DC_2_1"/>
    <property type="match status" value="1"/>
</dbReference>
<reference evidence="11 12" key="1">
    <citation type="submission" date="2020-04" db="EMBL/GenBank/DDBJ databases">
        <title>FDA dAtabase for Regulatory Grade micrObial Sequences (FDA-ARGOS): Supporting development and validation of Infectious Disease Dx tests.</title>
        <authorList>
            <person name="Sciortino C."/>
            <person name="Tallon L."/>
            <person name="Sadzewicz L."/>
            <person name="Vavikolanu K."/>
            <person name="Mehta A."/>
            <person name="Aluvathingal J."/>
            <person name="Nadendla S."/>
            <person name="Nandy P."/>
            <person name="Geyer C."/>
            <person name="Yan Y."/>
            <person name="Sichtig H."/>
        </authorList>
    </citation>
    <scope>NUCLEOTIDE SEQUENCE [LARGE SCALE GENOMIC DNA]</scope>
    <source>
        <strain evidence="11 12">FDAARGOS_633</strain>
    </source>
</reference>
<evidence type="ECO:0000256" key="4">
    <source>
        <dbReference type="ARBA" id="ARBA00023239"/>
    </source>
</evidence>
<evidence type="ECO:0000256" key="3">
    <source>
        <dbReference type="ARBA" id="ARBA00022898"/>
    </source>
</evidence>
<evidence type="ECO:0000256" key="7">
    <source>
        <dbReference type="PIRSR" id="PIRSR600183-50"/>
    </source>
</evidence>
<feature type="binding site" evidence="5">
    <location>
        <position position="278"/>
    </location>
    <ligand>
        <name>substrate</name>
    </ligand>
</feature>
<feature type="binding site" evidence="5">
    <location>
        <position position="318"/>
    </location>
    <ligand>
        <name>substrate</name>
    </ligand>
</feature>
<dbReference type="FunFam" id="3.20.20.10:FF:000003">
    <property type="entry name" value="Diaminopimelate decarboxylase"/>
    <property type="match status" value="1"/>
</dbReference>
<gene>
    <name evidence="5 11" type="primary">lysA</name>
    <name evidence="11" type="ORF">FOB41_20940</name>
</gene>
<dbReference type="Proteomes" id="UP000500870">
    <property type="component" value="Chromosome 3"/>
</dbReference>
<feature type="modified residue" description="N6-(pyridoxal phosphate)lysine" evidence="5 7">
    <location>
        <position position="60"/>
    </location>
</feature>
<dbReference type="PRINTS" id="PR01181">
    <property type="entry name" value="DAPDCRBXLASE"/>
</dbReference>
<dbReference type="InterPro" id="IPR002986">
    <property type="entry name" value="DAP_deCOOHase_LysA"/>
</dbReference>
<comment type="catalytic activity">
    <reaction evidence="5 8">
        <text>meso-2,6-diaminopimelate + H(+) = L-lysine + CO2</text>
        <dbReference type="Rhea" id="RHEA:15101"/>
        <dbReference type="ChEBI" id="CHEBI:15378"/>
        <dbReference type="ChEBI" id="CHEBI:16526"/>
        <dbReference type="ChEBI" id="CHEBI:32551"/>
        <dbReference type="ChEBI" id="CHEBI:57791"/>
        <dbReference type="EC" id="4.1.1.20"/>
    </reaction>
</comment>
<evidence type="ECO:0000259" key="9">
    <source>
        <dbReference type="Pfam" id="PF00278"/>
    </source>
</evidence>
<feature type="active site" description="Proton donor" evidence="7">
    <location>
        <position position="346"/>
    </location>
</feature>
<dbReference type="RefSeq" id="WP_037092710.1">
    <property type="nucleotide sequence ID" value="NZ_CP050899.1"/>
</dbReference>
<evidence type="ECO:0000256" key="6">
    <source>
        <dbReference type="NCBIfam" id="TIGR01048"/>
    </source>
</evidence>
<feature type="domain" description="Orn/DAP/Arg decarboxylase 2 N-terminal" evidence="10">
    <location>
        <begin position="35"/>
        <end position="281"/>
    </location>
</feature>
<dbReference type="PRINTS" id="PR01179">
    <property type="entry name" value="ODADCRBXLASE"/>
</dbReference>
<keyword evidence="5" id="KW-0028">Amino-acid biosynthesis</keyword>
<evidence type="ECO:0000313" key="12">
    <source>
        <dbReference type="Proteomes" id="UP000500870"/>
    </source>
</evidence>
<dbReference type="GO" id="GO:0008836">
    <property type="term" value="F:diaminopimelate decarboxylase activity"/>
    <property type="evidence" value="ECO:0007669"/>
    <property type="project" value="UniProtKB-UniRule"/>
</dbReference>
<feature type="binding site" evidence="5">
    <location>
        <begin position="275"/>
        <end position="278"/>
    </location>
    <ligand>
        <name>pyridoxal 5'-phosphate</name>
        <dbReference type="ChEBI" id="CHEBI:597326"/>
    </ligand>
</feature>
<protein>
    <recommendedName>
        <fullName evidence="5 6">Diaminopimelate decarboxylase</fullName>
        <shortName evidence="5">DAP decarboxylase</shortName>
        <shortName evidence="5">DAPDC</shortName>
        <ecNumber evidence="5 6">4.1.1.20</ecNumber>
    </recommendedName>
</protein>
<dbReference type="Pfam" id="PF02784">
    <property type="entry name" value="Orn_Arg_deC_N"/>
    <property type="match status" value="1"/>
</dbReference>
<comment type="subunit">
    <text evidence="5">Homodimer.</text>
</comment>
<feature type="binding site" evidence="5">
    <location>
        <position position="375"/>
    </location>
    <ligand>
        <name>substrate</name>
    </ligand>
</feature>
<dbReference type="InterPro" id="IPR009006">
    <property type="entry name" value="Ala_racemase/Decarboxylase_C"/>
</dbReference>
<dbReference type="SUPFAM" id="SSF50621">
    <property type="entry name" value="Alanine racemase C-terminal domain-like"/>
    <property type="match status" value="1"/>
</dbReference>
<dbReference type="InterPro" id="IPR000183">
    <property type="entry name" value="Orn/DAP/Arg_de-COase"/>
</dbReference>
<feature type="binding site" evidence="5">
    <location>
        <position position="239"/>
    </location>
    <ligand>
        <name>pyridoxal 5'-phosphate</name>
        <dbReference type="ChEBI" id="CHEBI:597326"/>
    </ligand>
</feature>
<dbReference type="Pfam" id="PF00278">
    <property type="entry name" value="Orn_DAP_Arg_deC"/>
    <property type="match status" value="1"/>
</dbReference>
<dbReference type="EC" id="4.1.1.20" evidence="5 6"/>
<comment type="function">
    <text evidence="5">Specifically catalyzes the decarboxylation of meso-diaminopimelate (meso-DAP) to L-lysine.</text>
</comment>
<dbReference type="EMBL" id="CP050899">
    <property type="protein sequence ID" value="QIX23636.1"/>
    <property type="molecule type" value="Genomic_DNA"/>
</dbReference>
<keyword evidence="4 5" id="KW-0456">Lyase</keyword>
<dbReference type="InterPro" id="IPR022643">
    <property type="entry name" value="De-COase2_C"/>
</dbReference>
<dbReference type="SUPFAM" id="SSF51419">
    <property type="entry name" value="PLP-binding barrel"/>
    <property type="match status" value="1"/>
</dbReference>
<evidence type="ECO:0000313" key="11">
    <source>
        <dbReference type="EMBL" id="QIX23636.1"/>
    </source>
</evidence>
<evidence type="ECO:0000256" key="5">
    <source>
        <dbReference type="HAMAP-Rule" id="MF_02120"/>
    </source>
</evidence>
<dbReference type="GO" id="GO:0030170">
    <property type="term" value="F:pyridoxal phosphate binding"/>
    <property type="evidence" value="ECO:0007669"/>
    <property type="project" value="UniProtKB-UniRule"/>
</dbReference>
<feature type="binding site" evidence="5">
    <location>
        <position position="375"/>
    </location>
    <ligand>
        <name>pyridoxal 5'-phosphate</name>
        <dbReference type="ChEBI" id="CHEBI:597326"/>
    </ligand>
</feature>
<name>A0A6H0ZS54_9HYPH</name>
<organism evidence="11 12">
    <name type="scientific">Agrobacterium pusense</name>
    <dbReference type="NCBI Taxonomy" id="648995"/>
    <lineage>
        <taxon>Bacteria</taxon>
        <taxon>Pseudomonadati</taxon>
        <taxon>Pseudomonadota</taxon>
        <taxon>Alphaproteobacteria</taxon>
        <taxon>Hyphomicrobiales</taxon>
        <taxon>Rhizobiaceae</taxon>
        <taxon>Rhizobium/Agrobacterium group</taxon>
        <taxon>Agrobacterium</taxon>
    </lineage>
</organism>
<dbReference type="InterPro" id="IPR022653">
    <property type="entry name" value="De-COase2_pyr-phos_BS"/>
</dbReference>
<proteinExistence type="inferred from homology"/>
<evidence type="ECO:0000259" key="10">
    <source>
        <dbReference type="Pfam" id="PF02784"/>
    </source>
</evidence>
<evidence type="ECO:0000256" key="8">
    <source>
        <dbReference type="RuleBase" id="RU003738"/>
    </source>
</evidence>
<accession>A0A6H0ZS54</accession>
<dbReference type="PROSITE" id="PS00879">
    <property type="entry name" value="ODR_DC_2_2"/>
    <property type="match status" value="1"/>
</dbReference>
<dbReference type="PANTHER" id="PTHR43727">
    <property type="entry name" value="DIAMINOPIMELATE DECARBOXYLASE"/>
    <property type="match status" value="1"/>
</dbReference>
<dbReference type="InterPro" id="IPR022657">
    <property type="entry name" value="De-COase2_CS"/>
</dbReference>
<dbReference type="NCBIfam" id="TIGR01048">
    <property type="entry name" value="lysA"/>
    <property type="match status" value="1"/>
</dbReference>
<dbReference type="AlphaFoldDB" id="A0A6H0ZS54"/>
<keyword evidence="3 5" id="KW-0663">Pyridoxal phosphate</keyword>
<sequence length="422" mass="45689">MNHFGYIDGVLHAENVPVPEIAKAVGTPFYVYSTATLERHYKVFSGAFADVDAMVCYAMKANSNQAVLKTLAKLGAGIDVVSGGELRRALAAGVPANRIMFSGVGKTVAEMDYALDVGIYCFNIESEPELEVLNLRAIKAGKRAHVSFRINPDVDARTHAKISTGKKENKFGISYERARAVYAHAATLHGIEVTGIDMHIGSQITELQPFEDAFRLLRELVEALRTDGHTISHVDIGGGLGIPYRDDNNPPPLPDAYAHIVKNELKSLNCKIVTEPGRLIVGNAGILVTEVIYVKDGGEKTFVIVDGAMNDLIRPTLYEAYHGIRPVVQPAEDTPRIKADIVGPVCETGDYLALDREMAAPQPGDLIAVSSAGAYGAVQAGTYNSRLLVPEVLVKGDKFHVIRPRGTYEELIALDSVPAWLD</sequence>
<dbReference type="UniPathway" id="UPA00034">
    <property type="reaction ID" value="UER00027"/>
</dbReference>
<feature type="binding site" evidence="5">
    <location>
        <position position="314"/>
    </location>
    <ligand>
        <name>substrate</name>
    </ligand>
</feature>
<dbReference type="InterPro" id="IPR022644">
    <property type="entry name" value="De-COase2_N"/>
</dbReference>